<dbReference type="AlphaFoldDB" id="E6QIG8"/>
<proteinExistence type="predicted"/>
<dbReference type="Pfam" id="PF11231">
    <property type="entry name" value="DUF3034"/>
    <property type="match status" value="1"/>
</dbReference>
<name>E6QIG8_9ZZZZ</name>
<dbReference type="InterPro" id="IPR021393">
    <property type="entry name" value="DUF3034"/>
</dbReference>
<reference evidence="1" key="1">
    <citation type="submission" date="2009-10" db="EMBL/GenBank/DDBJ databases">
        <title>Diversity of trophic interactions inside an arsenic-rich microbial ecosystem.</title>
        <authorList>
            <person name="Bertin P.N."/>
            <person name="Heinrich-Salmeron A."/>
            <person name="Pelletier E."/>
            <person name="Goulhen-Chollet F."/>
            <person name="Arsene-Ploetze F."/>
            <person name="Gallien S."/>
            <person name="Calteau A."/>
            <person name="Vallenet D."/>
            <person name="Casiot C."/>
            <person name="Chane-Woon-Ming B."/>
            <person name="Giloteaux L."/>
            <person name="Barakat M."/>
            <person name="Bonnefoy V."/>
            <person name="Bruneel O."/>
            <person name="Chandler M."/>
            <person name="Cleiss J."/>
            <person name="Duran R."/>
            <person name="Elbaz-Poulichet F."/>
            <person name="Fonknechten N."/>
            <person name="Lauga B."/>
            <person name="Mornico D."/>
            <person name="Ortet P."/>
            <person name="Schaeffer C."/>
            <person name="Siguier P."/>
            <person name="Alexander Thil Smith A."/>
            <person name="Van Dorsselaer A."/>
            <person name="Weissenbach J."/>
            <person name="Medigue C."/>
            <person name="Le Paslier D."/>
        </authorList>
    </citation>
    <scope>NUCLEOTIDE SEQUENCE</scope>
</reference>
<gene>
    <name evidence="1" type="ORF">CARN6_0340</name>
</gene>
<evidence type="ECO:0000313" key="1">
    <source>
        <dbReference type="EMBL" id="CBI07034.1"/>
    </source>
</evidence>
<dbReference type="EMBL" id="CABQ01000053">
    <property type="protein sequence ID" value="CBI07034.1"/>
    <property type="molecule type" value="Genomic_DNA"/>
</dbReference>
<accession>E6QIG8</accession>
<comment type="caution">
    <text evidence="1">The sequence shown here is derived from an EMBL/GenBank/DDBJ whole genome shotgun (WGS) entry which is preliminary data.</text>
</comment>
<sequence length="319" mass="34103">MESGAVHQWMKDHGRGLSAALTLVAGLAMSTTSASGQNLTLEGQTGGFITPTAYVVPVAKGKHLSLPEIGYHFIAAGNVIGDIYTASMTEGIANWVEFGYTRSAHTNGNNPYFSSLWAYSGMNVYHAKAVALKENAFKRDWMPGIGVGFVVRTGDHFVSGAIANKTYTNEDIYIAATKTALNLKVPLLLNFGWKMTNASIFGIGGQATRFGGRFFGGVGFPLPGPWHTAFVPAAGFTQEPYHVLNLNQEVPGGGHIPTTLDYAIRWTQRENARFSVDAGVGQVAGQIGYTTLPTTSSLQVIPVNLDARHVIGVGASFRF</sequence>
<protein>
    <submittedName>
        <fullName evidence="1">Uncharacterized protein</fullName>
    </submittedName>
</protein>
<organism evidence="1">
    <name type="scientific">mine drainage metagenome</name>
    <dbReference type="NCBI Taxonomy" id="410659"/>
    <lineage>
        <taxon>unclassified sequences</taxon>
        <taxon>metagenomes</taxon>
        <taxon>ecological metagenomes</taxon>
    </lineage>
</organism>